<dbReference type="EMBL" id="QOHL01000050">
    <property type="protein sequence ID" value="RZB12264.1"/>
    <property type="molecule type" value="Genomic_DNA"/>
</dbReference>
<reference evidence="2 3" key="1">
    <citation type="submission" date="2018-06" db="EMBL/GenBank/DDBJ databases">
        <title>Complete Genome Sequence of Ehrlichia minasensis Isolated From Cattle.</title>
        <authorList>
            <person name="Aguiar D.M."/>
            <person name="Araujo J.P.A.Jr."/>
            <person name="Nakazato L."/>
            <person name="Bard E."/>
            <person name="Cabezas-Cruz A."/>
        </authorList>
    </citation>
    <scope>NUCLEOTIDE SEQUENCE [LARGE SCALE GENOMIC DNA]</scope>
    <source>
        <strain evidence="2 3">B11</strain>
    </source>
</reference>
<gene>
    <name evidence="2" type="ORF">DRF75_05070</name>
</gene>
<evidence type="ECO:0000256" key="1">
    <source>
        <dbReference type="SAM" id="Phobius"/>
    </source>
</evidence>
<sequence>MHVNVRHGIVLLVVFTFIVLCLLLYCLLKHFFVLKQDEQLLERQKRALDEQTSQVIGEEDTIKPTVRTKKVSKPNVRKKIYEPLDFTSKMLRATKKLGKCEDGVNFNFLWARSRPRFEDIPFLKCLMFRAYTAQIFHDMLVDVAQTCSKNLKEIALCRECFAAFFYDTQWLAASILGNPELLNSEKILQFIKTGRDVLIQRARDLEELLLKVYDGESDIAMLNQYRAKILNLMQFCEAQEKVSSQIGSIQCSALCLLRQS</sequence>
<keyword evidence="1" id="KW-0472">Membrane</keyword>
<keyword evidence="3" id="KW-1185">Reference proteome</keyword>
<keyword evidence="1" id="KW-0812">Transmembrane</keyword>
<dbReference type="AlphaFoldDB" id="A0A4V2BQK1"/>
<accession>A0A4V2BQK1</accession>
<feature type="transmembrane region" description="Helical" evidence="1">
    <location>
        <begin position="6"/>
        <end position="28"/>
    </location>
</feature>
<keyword evidence="1" id="KW-1133">Transmembrane helix</keyword>
<name>A0A4V2BQK1_9RICK</name>
<evidence type="ECO:0000313" key="2">
    <source>
        <dbReference type="EMBL" id="RZB12264.1"/>
    </source>
</evidence>
<proteinExistence type="predicted"/>
<comment type="caution">
    <text evidence="2">The sequence shown here is derived from an EMBL/GenBank/DDBJ whole genome shotgun (WGS) entry which is preliminary data.</text>
</comment>
<protein>
    <submittedName>
        <fullName evidence="2">Uncharacterized protein</fullName>
    </submittedName>
</protein>
<dbReference type="Proteomes" id="UP000293377">
    <property type="component" value="Unassembled WGS sequence"/>
</dbReference>
<organism evidence="2 3">
    <name type="scientific">Ehrlichia minasensis</name>
    <dbReference type="NCBI Taxonomy" id="1242993"/>
    <lineage>
        <taxon>Bacteria</taxon>
        <taxon>Pseudomonadati</taxon>
        <taxon>Pseudomonadota</taxon>
        <taxon>Alphaproteobacteria</taxon>
        <taxon>Rickettsiales</taxon>
        <taxon>Anaplasmataceae</taxon>
        <taxon>Ehrlichia</taxon>
    </lineage>
</organism>
<evidence type="ECO:0000313" key="3">
    <source>
        <dbReference type="Proteomes" id="UP000293377"/>
    </source>
</evidence>